<keyword evidence="1" id="KW-0175">Coiled coil</keyword>
<sequence length="110" mass="13135">MKLMRKERGVFTMGKIQQSYSNDFKIQAVRYMQEQAKTLPEIADELKISVETLYKWKGKYEHFDKQAAAKEDKARQLEQLLKEKEREQIELKEEVAILKKAMHIFGQERN</sequence>
<dbReference type="EMBL" id="JAGGLB010000002">
    <property type="protein sequence ID" value="MBP1989096.1"/>
    <property type="molecule type" value="Genomic_DNA"/>
</dbReference>
<evidence type="ECO:0000256" key="1">
    <source>
        <dbReference type="SAM" id="Coils"/>
    </source>
</evidence>
<organism evidence="2 3">
    <name type="scientific">Paenibacillus eucommiae</name>
    <dbReference type="NCBI Taxonomy" id="1355755"/>
    <lineage>
        <taxon>Bacteria</taxon>
        <taxon>Bacillati</taxon>
        <taxon>Bacillota</taxon>
        <taxon>Bacilli</taxon>
        <taxon>Bacillales</taxon>
        <taxon>Paenibacillaceae</taxon>
        <taxon>Paenibacillus</taxon>
    </lineage>
</organism>
<accession>A0ABS4IQB7</accession>
<gene>
    <name evidence="2" type="ORF">J2Z66_000691</name>
</gene>
<feature type="coiled-coil region" evidence="1">
    <location>
        <begin position="60"/>
        <end position="101"/>
    </location>
</feature>
<dbReference type="Gene3D" id="1.10.10.60">
    <property type="entry name" value="Homeodomain-like"/>
    <property type="match status" value="1"/>
</dbReference>
<protein>
    <submittedName>
        <fullName evidence="2">Transposase</fullName>
    </submittedName>
</protein>
<evidence type="ECO:0000313" key="2">
    <source>
        <dbReference type="EMBL" id="MBP1989096.1"/>
    </source>
</evidence>
<name>A0ABS4IQB7_9BACL</name>
<reference evidence="2 3" key="1">
    <citation type="submission" date="2021-03" db="EMBL/GenBank/DDBJ databases">
        <title>Genomic Encyclopedia of Type Strains, Phase IV (KMG-IV): sequencing the most valuable type-strain genomes for metagenomic binning, comparative biology and taxonomic classification.</title>
        <authorList>
            <person name="Goeker M."/>
        </authorList>
    </citation>
    <scope>NUCLEOTIDE SEQUENCE [LARGE SCALE GENOMIC DNA]</scope>
    <source>
        <strain evidence="2 3">DSM 26048</strain>
    </source>
</reference>
<dbReference type="Pfam" id="PF01527">
    <property type="entry name" value="HTH_Tnp_1"/>
    <property type="match status" value="1"/>
</dbReference>
<comment type="caution">
    <text evidence="2">The sequence shown here is derived from an EMBL/GenBank/DDBJ whole genome shotgun (WGS) entry which is preliminary data.</text>
</comment>
<evidence type="ECO:0000313" key="3">
    <source>
        <dbReference type="Proteomes" id="UP001519287"/>
    </source>
</evidence>
<dbReference type="RefSeq" id="WP_245375250.1">
    <property type="nucleotide sequence ID" value="NZ_JAGGLB010000002.1"/>
</dbReference>
<dbReference type="InterPro" id="IPR009057">
    <property type="entry name" value="Homeodomain-like_sf"/>
</dbReference>
<dbReference type="InterPro" id="IPR002514">
    <property type="entry name" value="Transposase_8"/>
</dbReference>
<dbReference type="SUPFAM" id="SSF46689">
    <property type="entry name" value="Homeodomain-like"/>
    <property type="match status" value="1"/>
</dbReference>
<dbReference type="Proteomes" id="UP001519287">
    <property type="component" value="Unassembled WGS sequence"/>
</dbReference>
<keyword evidence="3" id="KW-1185">Reference proteome</keyword>
<proteinExistence type="predicted"/>